<feature type="compositionally biased region" description="Low complexity" evidence="4">
    <location>
        <begin position="719"/>
        <end position="737"/>
    </location>
</feature>
<dbReference type="PANTHER" id="PTHR45586:SF1">
    <property type="entry name" value="LIPOPOLYSACCHARIDE ASSEMBLY PROTEIN B"/>
    <property type="match status" value="1"/>
</dbReference>
<feature type="region of interest" description="Disordered" evidence="4">
    <location>
        <begin position="715"/>
        <end position="737"/>
    </location>
</feature>
<organism evidence="5 6">
    <name type="scientific">Kitasatospora herbaricolor</name>
    <dbReference type="NCBI Taxonomy" id="68217"/>
    <lineage>
        <taxon>Bacteria</taxon>
        <taxon>Bacillati</taxon>
        <taxon>Actinomycetota</taxon>
        <taxon>Actinomycetes</taxon>
        <taxon>Kitasatosporales</taxon>
        <taxon>Streptomycetaceae</taxon>
        <taxon>Kitasatospora</taxon>
    </lineage>
</organism>
<evidence type="ECO:0000256" key="2">
    <source>
        <dbReference type="ARBA" id="ARBA00022803"/>
    </source>
</evidence>
<dbReference type="InterPro" id="IPR011990">
    <property type="entry name" value="TPR-like_helical_dom_sf"/>
</dbReference>
<keyword evidence="2 3" id="KW-0802">TPR repeat</keyword>
<gene>
    <name evidence="5" type="ORF">OG469_24070</name>
</gene>
<evidence type="ECO:0000256" key="3">
    <source>
        <dbReference type="PROSITE-ProRule" id="PRU00339"/>
    </source>
</evidence>
<dbReference type="SUPFAM" id="SSF48452">
    <property type="entry name" value="TPR-like"/>
    <property type="match status" value="4"/>
</dbReference>
<feature type="repeat" description="TPR" evidence="3">
    <location>
        <begin position="229"/>
        <end position="262"/>
    </location>
</feature>
<dbReference type="Gene3D" id="1.25.40.10">
    <property type="entry name" value="Tetratricopeptide repeat domain"/>
    <property type="match status" value="5"/>
</dbReference>
<accession>A0ABZ1WBU4</accession>
<evidence type="ECO:0000313" key="6">
    <source>
        <dbReference type="Proteomes" id="UP001432014"/>
    </source>
</evidence>
<keyword evidence="1" id="KW-0677">Repeat</keyword>
<dbReference type="InterPro" id="IPR051012">
    <property type="entry name" value="CellSynth/LPSAsmb/PSIAsmb"/>
</dbReference>
<name>A0ABZ1WBU4_9ACTN</name>
<dbReference type="Proteomes" id="UP001432014">
    <property type="component" value="Chromosome"/>
</dbReference>
<dbReference type="RefSeq" id="WP_329495564.1">
    <property type="nucleotide sequence ID" value="NZ_CP108460.1"/>
</dbReference>
<evidence type="ECO:0000313" key="5">
    <source>
        <dbReference type="EMBL" id="WUS58316.1"/>
    </source>
</evidence>
<dbReference type="PROSITE" id="PS50005">
    <property type="entry name" value="TPR"/>
    <property type="match status" value="1"/>
</dbReference>
<keyword evidence="6" id="KW-1185">Reference proteome</keyword>
<dbReference type="InterPro" id="IPR019734">
    <property type="entry name" value="TPR_rpt"/>
</dbReference>
<dbReference type="EMBL" id="CP108482">
    <property type="protein sequence ID" value="WUS58316.1"/>
    <property type="molecule type" value="Genomic_DNA"/>
</dbReference>
<evidence type="ECO:0008006" key="7">
    <source>
        <dbReference type="Google" id="ProtNLM"/>
    </source>
</evidence>
<reference evidence="5 6" key="1">
    <citation type="submission" date="2022-10" db="EMBL/GenBank/DDBJ databases">
        <title>The complete genomes of actinobacterial strains from the NBC collection.</title>
        <authorList>
            <person name="Joergensen T.S."/>
            <person name="Alvarez Arevalo M."/>
            <person name="Sterndorff E.B."/>
            <person name="Faurdal D."/>
            <person name="Vuksanovic O."/>
            <person name="Mourched A.-S."/>
            <person name="Charusanti P."/>
            <person name="Shaw S."/>
            <person name="Blin K."/>
            <person name="Weber T."/>
        </authorList>
    </citation>
    <scope>NUCLEOTIDE SEQUENCE [LARGE SCALE GENOMIC DNA]</scope>
    <source>
        <strain evidence="5 6">NBC_01247</strain>
    </source>
</reference>
<protein>
    <recommendedName>
        <fullName evidence="7">Tetratricopeptide repeat protein</fullName>
    </recommendedName>
</protein>
<dbReference type="PANTHER" id="PTHR45586">
    <property type="entry name" value="TPR REPEAT-CONTAINING PROTEIN PA4667"/>
    <property type="match status" value="1"/>
</dbReference>
<proteinExistence type="predicted"/>
<dbReference type="SMART" id="SM00028">
    <property type="entry name" value="TPR"/>
    <property type="match status" value="12"/>
</dbReference>
<sequence>MTILLVVLPVIALLVWAGLRSRAVSRPVTRADQCAELLAAADAARAAGRTPQALRAYRRLAERLVGAALSPTLRKGRGNALVGQGLCTAALGDGPAALRLYREAFSLTELPPEALLALAEDIAAGAAPDAEAGAEELDIVLAALAAAPGQAAGPVDGYLQQRCLAARRRGHAEVADLARRVLLAAPGLEWAVLARSAAQRAGGRPADAEATLLVATGRATAGGAVTGSAEIWFRLGMVLAGQGRHPEAVQALDEAARRPPGTPSPWTLGERLRREVPLQRGIAHREAGDPVRARADLDAAVREGPDDPRTHYARGVLAVAEQDDAAAGACFEAALRADADHAPARFGLGLLAERAADPATAVAQYQAGLARTPDWEPGRVRLGAALAAAAQPAQALHFLDGLRTAEAEHHRGLAHAALGDPAAAAESWAGLEQIPAVARNLATARDHLARRALAAGDHARARELWKSCRELQPDGTHPAAATWPALVAEAALREGGTALLARPTDDLARRRITRLLRIALLSDPEDARATHLLAVPALLRGDAAAAVDLLRPLGQRLLTPRGRYHLALARLLQGRPALAVALLGEQAGAERTGPSGTAAPDAAEAFPRDPAEAVLRGALAARAGSWARAAALYAHALDPGPEPGDLPGGEPGIPALRCAAGGGAVEGAAVGGVATAGGASGDGTAAGCTAPSTVRCGQCGRPCCHDHAAVLPAGSPTEAPGTTPTVPGVPTATRTTTATPAARCRSCLAPVTVALLDAARRAGDLDRAEAALTRWAPADPLARRTAALLRAERGDLAGAAQAYGEAGQDRAARAALAGIRFALAVRAARDQRYEEAEQQLDLTLELAPAHPTGLRGKQLLAERRADLDEQEGRHPQAWEHRRASWQQAPGDLAAIHALALAAHRLAASGAGRTYWEWTAACWAAVLHSPAFWELLAERTGRTPGPDQIAAARAALAERIGRDLREGEAADGPADQAAGTALDVRWSLELHAAEEMARAAQAGHGPAGLACGPLLLARIREQPAGPAWTGPLESALAAHGGDGLARLAALLSPLGVQHYLLEQGLYEDAVSALTGREGEEAADLLTEVLLRQAGERHRHREWAAALDSWTRAAAGGAALGARREQIADAALQGVRSLLAEDSENHAGAVALLEQALALAPGHHGVRQNLGASYLQLGRKVNNEQRDYAEALRLVRLALEFTPDDELVRRTAGTVLGNRAGALMDEGRDRDFAEAEELLREALTLADSDDTRRALSGVLYRKGRKLALARDRAPALAAATQAVALDPEKDTVDARAEGRRILGVMLHNHALGEEFKSRPAERVGLLEEARWYEDDAQTREALAWTLRNHGVDRANANDFTRAVALLKKSLEVLDLADTRQQLALCYRIQAVALANRRDLYGARRAVREGLEIDPYNTELMMLNTQLARMR</sequence>
<evidence type="ECO:0000256" key="4">
    <source>
        <dbReference type="SAM" id="MobiDB-lite"/>
    </source>
</evidence>
<evidence type="ECO:0000256" key="1">
    <source>
        <dbReference type="ARBA" id="ARBA00022737"/>
    </source>
</evidence>